<evidence type="ECO:0000259" key="1">
    <source>
        <dbReference type="PROSITE" id="PS51397"/>
    </source>
</evidence>
<evidence type="ECO:0000313" key="2">
    <source>
        <dbReference type="EMBL" id="KAK3198759.1"/>
    </source>
</evidence>
<accession>A0AAE0DZU0</accession>
<comment type="caution">
    <text evidence="2">The sequence shown here is derived from an EMBL/GenBank/DDBJ whole genome shotgun (WGS) entry which is preliminary data.</text>
</comment>
<dbReference type="AlphaFoldDB" id="A0AAE0DZU0"/>
<evidence type="ECO:0000313" key="3">
    <source>
        <dbReference type="Proteomes" id="UP001281410"/>
    </source>
</evidence>
<proteinExistence type="predicted"/>
<dbReference type="Pfam" id="PF08325">
    <property type="entry name" value="WLM"/>
    <property type="match status" value="1"/>
</dbReference>
<keyword evidence="3" id="KW-1185">Reference proteome</keyword>
<name>A0AAE0DZU0_9ROSI</name>
<dbReference type="EMBL" id="JANJYJ010000007">
    <property type="protein sequence ID" value="KAK3198759.1"/>
    <property type="molecule type" value="Genomic_DNA"/>
</dbReference>
<reference evidence="2" key="1">
    <citation type="journal article" date="2023" name="Plant J.">
        <title>Genome sequences and population genomics provide insights into the demographic history, inbreeding, and mutation load of two 'living fossil' tree species of Dipteronia.</title>
        <authorList>
            <person name="Feng Y."/>
            <person name="Comes H.P."/>
            <person name="Chen J."/>
            <person name="Zhu S."/>
            <person name="Lu R."/>
            <person name="Zhang X."/>
            <person name="Li P."/>
            <person name="Qiu J."/>
            <person name="Olsen K.M."/>
            <person name="Qiu Y."/>
        </authorList>
    </citation>
    <scope>NUCLEOTIDE SEQUENCE</scope>
    <source>
        <strain evidence="2">NBL</strain>
    </source>
</reference>
<dbReference type="GO" id="GO:0008237">
    <property type="term" value="F:metallopeptidase activity"/>
    <property type="evidence" value="ECO:0007669"/>
    <property type="project" value="TreeGrafter"/>
</dbReference>
<protein>
    <recommendedName>
        <fullName evidence="1">WLM domain-containing protein</fullName>
    </recommendedName>
</protein>
<dbReference type="InterPro" id="IPR053000">
    <property type="entry name" value="WSS1-like_metalloprotease"/>
</dbReference>
<feature type="domain" description="WLM" evidence="1">
    <location>
        <begin position="25"/>
        <end position="188"/>
    </location>
</feature>
<dbReference type="PROSITE" id="PS51397">
    <property type="entry name" value="WLM"/>
    <property type="match status" value="1"/>
</dbReference>
<organism evidence="2 3">
    <name type="scientific">Dipteronia sinensis</name>
    <dbReference type="NCBI Taxonomy" id="43782"/>
    <lineage>
        <taxon>Eukaryota</taxon>
        <taxon>Viridiplantae</taxon>
        <taxon>Streptophyta</taxon>
        <taxon>Embryophyta</taxon>
        <taxon>Tracheophyta</taxon>
        <taxon>Spermatophyta</taxon>
        <taxon>Magnoliopsida</taxon>
        <taxon>eudicotyledons</taxon>
        <taxon>Gunneridae</taxon>
        <taxon>Pentapetalae</taxon>
        <taxon>rosids</taxon>
        <taxon>malvids</taxon>
        <taxon>Sapindales</taxon>
        <taxon>Sapindaceae</taxon>
        <taxon>Hippocastanoideae</taxon>
        <taxon>Acereae</taxon>
        <taxon>Dipteronia</taxon>
    </lineage>
</organism>
<gene>
    <name evidence="2" type="ORF">Dsin_022174</name>
</gene>
<dbReference type="PANTHER" id="PTHR46622:SF3">
    <property type="entry name" value="ZINC ION BINDING PROTEIN"/>
    <property type="match status" value="1"/>
</dbReference>
<dbReference type="Proteomes" id="UP001281410">
    <property type="component" value="Unassembled WGS sequence"/>
</dbReference>
<dbReference type="InterPro" id="IPR013536">
    <property type="entry name" value="WLM_dom"/>
</dbReference>
<dbReference type="GO" id="GO:0005634">
    <property type="term" value="C:nucleus"/>
    <property type="evidence" value="ECO:0007669"/>
    <property type="project" value="TreeGrafter"/>
</dbReference>
<dbReference type="PANTHER" id="PTHR46622">
    <property type="entry name" value="DNA-DEPENDENT METALLOPROTEASE WSS1"/>
    <property type="match status" value="1"/>
</dbReference>
<sequence length="188" mass="22331">MEIFSWSASVNPSTLSWNMTVVGFSKPFKKYECWRSSQSLGNKALKRKPEEEEAKKIVERIAKQVQPIMRKCKWRVKLLSEFCPKNVSFLGLMWRWAACEIEASEANPFDQVLDTMLYELCHNVHSPHNVNFYLLWDELRKVLFNFSVPFFNIAYVRIRDIISGMQKFLLQVWNVFYVTSIWKSKLQF</sequence>
<dbReference type="GO" id="GO:0006281">
    <property type="term" value="P:DNA repair"/>
    <property type="evidence" value="ECO:0007669"/>
    <property type="project" value="TreeGrafter"/>
</dbReference>